<dbReference type="Pfam" id="PF02191">
    <property type="entry name" value="OLF"/>
    <property type="match status" value="1"/>
</dbReference>
<evidence type="ECO:0000256" key="5">
    <source>
        <dbReference type="ARBA" id="ARBA00022989"/>
    </source>
</evidence>
<feature type="transmembrane region" description="Helical" evidence="15">
    <location>
        <begin position="843"/>
        <end position="862"/>
    </location>
</feature>
<dbReference type="FunFam" id="2.60.120.740:FF:000001">
    <property type="entry name" value="Adhesion G protein-coupled receptor L2"/>
    <property type="match status" value="1"/>
</dbReference>
<feature type="domain" description="G-protein coupled receptors family 2 profile 2" evidence="19">
    <location>
        <begin position="804"/>
        <end position="1040"/>
    </location>
</feature>
<feature type="domain" description="GAIN-B" evidence="16">
    <location>
        <begin position="629"/>
        <end position="797"/>
    </location>
</feature>
<keyword evidence="4 15" id="KW-0812">Transmembrane</keyword>
<feature type="transmembrane region" description="Helical" evidence="15">
    <location>
        <begin position="1015"/>
        <end position="1039"/>
    </location>
</feature>
<comment type="subcellular location">
    <subcellularLocation>
        <location evidence="1">Membrane</location>
        <topology evidence="1">Multi-pass membrane protein</topology>
    </subcellularLocation>
    <subcellularLocation>
        <location evidence="2">Secreted</location>
    </subcellularLocation>
    <subcellularLocation>
        <location evidence="12">Synaptic cell membrane</location>
    </subcellularLocation>
</comment>
<evidence type="ECO:0000259" key="20">
    <source>
        <dbReference type="PROSITE" id="PS51132"/>
    </source>
</evidence>
<keyword evidence="5 15" id="KW-1133">Transmembrane helix</keyword>
<dbReference type="PROSITE" id="PS50227">
    <property type="entry name" value="G_PROTEIN_RECEP_F2_3"/>
    <property type="match status" value="1"/>
</dbReference>
<evidence type="ECO:0000313" key="22">
    <source>
        <dbReference type="Proteomes" id="UP000007875"/>
    </source>
</evidence>
<dbReference type="InterPro" id="IPR050605">
    <property type="entry name" value="Olfactomedin-like_domain"/>
</dbReference>
<feature type="region of interest" description="Disordered" evidence="14">
    <location>
        <begin position="603"/>
        <end position="639"/>
    </location>
</feature>
<evidence type="ECO:0000256" key="10">
    <source>
        <dbReference type="ARBA" id="ARBA00023170"/>
    </source>
</evidence>
<keyword evidence="22" id="KW-1185">Reference proteome</keyword>
<feature type="region of interest" description="Disordered" evidence="14">
    <location>
        <begin position="360"/>
        <end position="382"/>
    </location>
</feature>
<feature type="transmembrane region" description="Helical" evidence="15">
    <location>
        <begin position="948"/>
        <end position="971"/>
    </location>
</feature>
<proteinExistence type="predicted"/>
<keyword evidence="9 13" id="KW-1015">Disulfide bond</keyword>
<keyword evidence="7" id="KW-0297">G-protein coupled receptor</keyword>
<dbReference type="Pfam" id="PF01825">
    <property type="entry name" value="GPS"/>
    <property type="match status" value="1"/>
</dbReference>
<dbReference type="InterPro" id="IPR057244">
    <property type="entry name" value="GAIN_B"/>
</dbReference>
<dbReference type="SMART" id="SM00284">
    <property type="entry name" value="OLF"/>
    <property type="match status" value="1"/>
</dbReference>
<protein>
    <submittedName>
        <fullName evidence="21">Uncharacterized protein</fullName>
    </submittedName>
</protein>
<keyword evidence="10" id="KW-0675">Receptor</keyword>
<evidence type="ECO:0000256" key="14">
    <source>
        <dbReference type="SAM" id="MobiDB-lite"/>
    </source>
</evidence>
<dbReference type="InterPro" id="IPR046338">
    <property type="entry name" value="GAIN_dom_sf"/>
</dbReference>
<dbReference type="PRINTS" id="PR01444">
    <property type="entry name" value="LATROPHILIN"/>
</dbReference>
<dbReference type="PROSITE" id="PS50228">
    <property type="entry name" value="SUEL_LECTIN"/>
    <property type="match status" value="1"/>
</dbReference>
<feature type="transmembrane region" description="Helical" evidence="15">
    <location>
        <begin position="804"/>
        <end position="831"/>
    </location>
</feature>
<evidence type="ECO:0000256" key="9">
    <source>
        <dbReference type="ARBA" id="ARBA00023157"/>
    </source>
</evidence>
<keyword evidence="6" id="KW-0770">Synapse</keyword>
<reference evidence="21" key="3">
    <citation type="submission" date="2025-09" db="UniProtKB">
        <authorList>
            <consortium name="Ensembl"/>
        </authorList>
    </citation>
    <scope>IDENTIFICATION</scope>
</reference>
<evidence type="ECO:0000259" key="18">
    <source>
        <dbReference type="PROSITE" id="PS50228"/>
    </source>
</evidence>
<evidence type="ECO:0000256" key="4">
    <source>
        <dbReference type="ARBA" id="ARBA00022692"/>
    </source>
</evidence>
<evidence type="ECO:0000256" key="3">
    <source>
        <dbReference type="ARBA" id="ARBA00022525"/>
    </source>
</evidence>
<evidence type="ECO:0000256" key="2">
    <source>
        <dbReference type="ARBA" id="ARBA00004613"/>
    </source>
</evidence>
<evidence type="ECO:0000256" key="11">
    <source>
        <dbReference type="ARBA" id="ARBA00023224"/>
    </source>
</evidence>
<dbReference type="InterPro" id="IPR043159">
    <property type="entry name" value="Lectin_gal-bd_sf"/>
</dbReference>
<organism evidence="21 22">
    <name type="scientific">Ciona savignyi</name>
    <name type="common">Pacific transparent sea squirt</name>
    <dbReference type="NCBI Taxonomy" id="51511"/>
    <lineage>
        <taxon>Eukaryota</taxon>
        <taxon>Metazoa</taxon>
        <taxon>Chordata</taxon>
        <taxon>Tunicata</taxon>
        <taxon>Ascidiacea</taxon>
        <taxon>Phlebobranchia</taxon>
        <taxon>Cionidae</taxon>
        <taxon>Ciona</taxon>
    </lineage>
</organism>
<dbReference type="InterPro" id="IPR003924">
    <property type="entry name" value="GPCR_2_latrophilin"/>
</dbReference>
<evidence type="ECO:0000259" key="16">
    <source>
        <dbReference type="PROSITE" id="PS50221"/>
    </source>
</evidence>
<dbReference type="PROSITE" id="PS51132">
    <property type="entry name" value="OLF"/>
    <property type="match status" value="1"/>
</dbReference>
<dbReference type="Gene3D" id="1.20.1070.10">
    <property type="entry name" value="Rhodopsin 7-helix transmembrane proteins"/>
    <property type="match status" value="1"/>
</dbReference>
<dbReference type="InterPro" id="IPR000832">
    <property type="entry name" value="GPCR_2_secretin-like"/>
</dbReference>
<dbReference type="OMA" id="MENAAWV"/>
<dbReference type="PROSITE" id="PS50261">
    <property type="entry name" value="G_PROTEIN_RECEP_F2_4"/>
    <property type="match status" value="1"/>
</dbReference>
<dbReference type="eggNOG" id="KOG4729">
    <property type="taxonomic scope" value="Eukaryota"/>
</dbReference>
<feature type="domain" description="G-protein coupled receptors family 2 profile 1" evidence="17">
    <location>
        <begin position="414"/>
        <end position="472"/>
    </location>
</feature>
<dbReference type="CDD" id="cd22826">
    <property type="entry name" value="Gal_Rha_Lectin_LPHNs"/>
    <property type="match status" value="1"/>
</dbReference>
<dbReference type="eggNOG" id="KOG4193">
    <property type="taxonomic scope" value="Eukaryota"/>
</dbReference>
<evidence type="ECO:0000256" key="7">
    <source>
        <dbReference type="ARBA" id="ARBA00023040"/>
    </source>
</evidence>
<feature type="transmembrane region" description="Helical" evidence="15">
    <location>
        <begin position="874"/>
        <end position="897"/>
    </location>
</feature>
<dbReference type="AlphaFoldDB" id="H2Y6J5"/>
<evidence type="ECO:0000256" key="8">
    <source>
        <dbReference type="ARBA" id="ARBA00023136"/>
    </source>
</evidence>
<evidence type="ECO:0000313" key="21">
    <source>
        <dbReference type="Ensembl" id="ENSCSAVP00000000943.1"/>
    </source>
</evidence>
<dbReference type="InterPro" id="IPR000203">
    <property type="entry name" value="GPS"/>
</dbReference>
<feature type="transmembrane region" description="Helical" evidence="15">
    <location>
        <begin position="991"/>
        <end position="1009"/>
    </location>
</feature>
<dbReference type="PROSITE" id="PS50221">
    <property type="entry name" value="GAIN_B"/>
    <property type="match status" value="1"/>
</dbReference>
<evidence type="ECO:0000256" key="1">
    <source>
        <dbReference type="ARBA" id="ARBA00004141"/>
    </source>
</evidence>
<dbReference type="GO" id="GO:0005615">
    <property type="term" value="C:extracellular space"/>
    <property type="evidence" value="ECO:0007669"/>
    <property type="project" value="TreeGrafter"/>
</dbReference>
<dbReference type="Pfam" id="PF00002">
    <property type="entry name" value="7tm_2"/>
    <property type="match status" value="1"/>
</dbReference>
<dbReference type="Gene3D" id="2.60.120.740">
    <property type="match status" value="1"/>
</dbReference>
<dbReference type="GO" id="GO:0097060">
    <property type="term" value="C:synaptic membrane"/>
    <property type="evidence" value="ECO:0007669"/>
    <property type="project" value="UniProtKB-SubCell"/>
</dbReference>
<dbReference type="Proteomes" id="UP000007875">
    <property type="component" value="Unassembled WGS sequence"/>
</dbReference>
<dbReference type="InterPro" id="IPR001879">
    <property type="entry name" value="GPCR_2_extracellular_dom"/>
</dbReference>
<evidence type="ECO:0000259" key="19">
    <source>
        <dbReference type="PROSITE" id="PS50261"/>
    </source>
</evidence>
<feature type="domain" description="SUEL-type lectin" evidence="18">
    <location>
        <begin position="4"/>
        <end position="93"/>
    </location>
</feature>
<dbReference type="Gene3D" id="4.10.1240.10">
    <property type="entry name" value="GPCR, family 2, extracellular hormone receptor domain"/>
    <property type="match status" value="1"/>
</dbReference>
<evidence type="ECO:0000256" key="6">
    <source>
        <dbReference type="ARBA" id="ARBA00023018"/>
    </source>
</evidence>
<dbReference type="STRING" id="51511.ENSCSAVP00000000943"/>
<dbReference type="PANTHER" id="PTHR23192:SF88">
    <property type="entry name" value="ADHESION G PROTEIN-COUPLED RECEPTOR L2-LIKE"/>
    <property type="match status" value="1"/>
</dbReference>
<dbReference type="SMART" id="SM00303">
    <property type="entry name" value="GPS"/>
    <property type="match status" value="1"/>
</dbReference>
<dbReference type="GO" id="GO:0007166">
    <property type="term" value="P:cell surface receptor signaling pathway"/>
    <property type="evidence" value="ECO:0007669"/>
    <property type="project" value="InterPro"/>
</dbReference>
<dbReference type="FunCoup" id="H2Y6J5">
    <property type="interactions" value="12"/>
</dbReference>
<evidence type="ECO:0000256" key="15">
    <source>
        <dbReference type="SAM" id="Phobius"/>
    </source>
</evidence>
<keyword evidence="3" id="KW-0964">Secreted</keyword>
<reference evidence="21" key="2">
    <citation type="submission" date="2025-08" db="UniProtKB">
        <authorList>
            <consortium name="Ensembl"/>
        </authorList>
    </citation>
    <scope>IDENTIFICATION</scope>
</reference>
<dbReference type="Ensembl" id="ENSCSAVT00000000953.1">
    <property type="protein sequence ID" value="ENSCSAVP00000000943.1"/>
    <property type="gene ID" value="ENSCSAVG00000000531.1"/>
</dbReference>
<feature type="compositionally biased region" description="Polar residues" evidence="14">
    <location>
        <begin position="630"/>
        <end position="639"/>
    </location>
</feature>
<dbReference type="InterPro" id="IPR017981">
    <property type="entry name" value="GPCR_2-like_7TM"/>
</dbReference>
<dbReference type="PANTHER" id="PTHR23192">
    <property type="entry name" value="OLFACTOMEDIN-RELATED"/>
    <property type="match status" value="1"/>
</dbReference>
<feature type="disulfide bond" evidence="13">
    <location>
        <begin position="104"/>
        <end position="286"/>
    </location>
</feature>
<keyword evidence="8 15" id="KW-0472">Membrane</keyword>
<accession>H2Y6J5</accession>
<dbReference type="GeneTree" id="ENSGT00940000155527"/>
<dbReference type="InterPro" id="IPR000922">
    <property type="entry name" value="Lectin_gal-bd_dom"/>
</dbReference>
<reference evidence="22" key="1">
    <citation type="submission" date="2003-08" db="EMBL/GenBank/DDBJ databases">
        <authorList>
            <person name="Birren B."/>
            <person name="Nusbaum C."/>
            <person name="Abebe A."/>
            <person name="Abouelleil A."/>
            <person name="Adekoya E."/>
            <person name="Ait-zahra M."/>
            <person name="Allen N."/>
            <person name="Allen T."/>
            <person name="An P."/>
            <person name="Anderson M."/>
            <person name="Anderson S."/>
            <person name="Arachchi H."/>
            <person name="Armbruster J."/>
            <person name="Bachantsang P."/>
            <person name="Baldwin J."/>
            <person name="Barry A."/>
            <person name="Bayul T."/>
            <person name="Blitshsteyn B."/>
            <person name="Bloom T."/>
            <person name="Blye J."/>
            <person name="Boguslavskiy L."/>
            <person name="Borowsky M."/>
            <person name="Boukhgalter B."/>
            <person name="Brunache A."/>
            <person name="Butler J."/>
            <person name="Calixte N."/>
            <person name="Calvo S."/>
            <person name="Camarata J."/>
            <person name="Campo K."/>
            <person name="Chang J."/>
            <person name="Cheshatsang Y."/>
            <person name="Citroen M."/>
            <person name="Collymore A."/>
            <person name="Considine T."/>
            <person name="Cook A."/>
            <person name="Cooke P."/>
            <person name="Corum B."/>
            <person name="Cuomo C."/>
            <person name="David R."/>
            <person name="Dawoe T."/>
            <person name="Degray S."/>
            <person name="Dodge S."/>
            <person name="Dooley K."/>
            <person name="Dorje P."/>
            <person name="Dorjee K."/>
            <person name="Dorris L."/>
            <person name="Duffey N."/>
            <person name="Dupes A."/>
            <person name="Elkins T."/>
            <person name="Engels R."/>
            <person name="Erickson J."/>
            <person name="Farina A."/>
            <person name="Faro S."/>
            <person name="Ferreira P."/>
            <person name="Fischer H."/>
            <person name="Fitzgerald M."/>
            <person name="Foley K."/>
            <person name="Gage D."/>
            <person name="Galagan J."/>
            <person name="Gearin G."/>
            <person name="Gnerre S."/>
            <person name="Gnirke A."/>
            <person name="Goyette A."/>
            <person name="Graham J."/>
            <person name="Grandbois E."/>
            <person name="Gyaltsen K."/>
            <person name="Hafez N."/>
            <person name="Hagopian D."/>
            <person name="Hagos B."/>
            <person name="Hall J."/>
            <person name="Hatcher B."/>
            <person name="Heller A."/>
            <person name="Higgins H."/>
            <person name="Honan T."/>
            <person name="Horn A."/>
            <person name="Houde N."/>
            <person name="Hughes L."/>
            <person name="Hulme W."/>
            <person name="Husby E."/>
            <person name="Iliev I."/>
            <person name="Jaffe D."/>
            <person name="Jones C."/>
            <person name="Kamal M."/>
            <person name="Kamat A."/>
            <person name="Kamvysselis M."/>
            <person name="Karlsson E."/>
            <person name="Kells C."/>
            <person name="Kieu A."/>
            <person name="Kisner P."/>
            <person name="Kodira C."/>
            <person name="Kulbokas E."/>
            <person name="Labutti K."/>
            <person name="Lama D."/>
            <person name="Landers T."/>
            <person name="Leger J."/>
            <person name="Levine S."/>
            <person name="Lewis D."/>
            <person name="Lewis T."/>
            <person name="Lindblad-toh K."/>
            <person name="Liu X."/>
            <person name="Lokyitsang T."/>
            <person name="Lokyitsang Y."/>
            <person name="Lucien O."/>
            <person name="Lui A."/>
            <person name="Ma L.J."/>
            <person name="Mabbitt R."/>
            <person name="Macdonald J."/>
            <person name="Maclean C."/>
            <person name="Major J."/>
            <person name="Manning J."/>
            <person name="Marabella R."/>
            <person name="Maru K."/>
            <person name="Matthews C."/>
            <person name="Mauceli E."/>
            <person name="Mccarthy M."/>
            <person name="Mcdonough S."/>
            <person name="Mcghee T."/>
            <person name="Meldrim J."/>
            <person name="Meneus L."/>
            <person name="Mesirov J."/>
            <person name="Mihalev A."/>
            <person name="Mihova T."/>
            <person name="Mikkelsen T."/>
            <person name="Mlenga V."/>
            <person name="Moru K."/>
            <person name="Mozes J."/>
            <person name="Mulrain L."/>
            <person name="Munson G."/>
            <person name="Naylor J."/>
            <person name="Newes C."/>
            <person name="Nguyen C."/>
            <person name="Nguyen N."/>
            <person name="Nguyen T."/>
            <person name="Nicol R."/>
            <person name="Nielsen C."/>
            <person name="Nizzari M."/>
            <person name="Norbu C."/>
            <person name="Norbu N."/>
            <person name="O'donnell P."/>
            <person name="Okoawo O."/>
            <person name="O'leary S."/>
            <person name="Omotosho B."/>
            <person name="O'neill K."/>
            <person name="Osman S."/>
            <person name="Parker S."/>
            <person name="Perrin D."/>
            <person name="Phunkhang P."/>
            <person name="Piqani B."/>
            <person name="Purcell S."/>
            <person name="Rachupka T."/>
            <person name="Ramasamy U."/>
            <person name="Rameau R."/>
            <person name="Ray V."/>
            <person name="Raymond C."/>
            <person name="Retta R."/>
            <person name="Richardson S."/>
            <person name="Rise C."/>
            <person name="Rodriguez J."/>
            <person name="Rogers J."/>
            <person name="Rogov P."/>
            <person name="Rutman M."/>
            <person name="Schupbach R."/>
            <person name="Seaman C."/>
            <person name="Settipalli S."/>
            <person name="Sharpe T."/>
            <person name="Sheridan J."/>
            <person name="Sherpa N."/>
            <person name="Shi J."/>
            <person name="Smirnov S."/>
            <person name="Smith C."/>
            <person name="Sougnez C."/>
            <person name="Spencer B."/>
            <person name="Stalker J."/>
            <person name="Stange-thomann N."/>
            <person name="Stavropoulos S."/>
            <person name="Stetson K."/>
            <person name="Stone C."/>
            <person name="Stone S."/>
            <person name="Stubbs M."/>
            <person name="Talamas J."/>
            <person name="Tchuinga P."/>
            <person name="Tenzing P."/>
            <person name="Tesfaye S."/>
            <person name="Theodore J."/>
            <person name="Thoulutsang Y."/>
            <person name="Topham K."/>
            <person name="Towey S."/>
            <person name="Tsamla T."/>
            <person name="Tsomo N."/>
            <person name="Vallee D."/>
            <person name="Vassiliev H."/>
            <person name="Venkataraman V."/>
            <person name="Vinson J."/>
            <person name="Vo A."/>
            <person name="Wade C."/>
            <person name="Wang S."/>
            <person name="Wangchuk T."/>
            <person name="Wangdi T."/>
            <person name="Whittaker C."/>
            <person name="Wilkinson J."/>
            <person name="Wu Y."/>
            <person name="Wyman D."/>
            <person name="Yadav S."/>
            <person name="Yang S."/>
            <person name="Yang X."/>
            <person name="Yeager S."/>
            <person name="Yee E."/>
            <person name="Young G."/>
            <person name="Zainoun J."/>
            <person name="Zembeck L."/>
            <person name="Zimmer A."/>
            <person name="Zody M."/>
            <person name="Lander E."/>
        </authorList>
    </citation>
    <scope>NUCLEOTIDE SEQUENCE [LARGE SCALE GENOMIC DNA]</scope>
</reference>
<feature type="domain" description="Olfactomedin-like" evidence="20">
    <location>
        <begin position="103"/>
        <end position="353"/>
    </location>
</feature>
<dbReference type="GO" id="GO:0004930">
    <property type="term" value="F:G protein-coupled receptor activity"/>
    <property type="evidence" value="ECO:0007669"/>
    <property type="project" value="UniProtKB-KW"/>
</dbReference>
<feature type="transmembrane region" description="Helical" evidence="15">
    <location>
        <begin position="909"/>
        <end position="928"/>
    </location>
</feature>
<evidence type="ECO:0000259" key="17">
    <source>
        <dbReference type="PROSITE" id="PS50227"/>
    </source>
</evidence>
<dbReference type="InParanoid" id="H2Y6J5"/>
<dbReference type="Gene3D" id="2.60.220.50">
    <property type="match status" value="1"/>
</dbReference>
<dbReference type="eggNOG" id="KOG3545">
    <property type="taxonomic scope" value="Eukaryota"/>
</dbReference>
<name>H2Y6J5_CIOSA</name>
<dbReference type="HOGENOM" id="CLU_010754_0_0_1"/>
<evidence type="ECO:0000256" key="12">
    <source>
        <dbReference type="ARBA" id="ARBA00034109"/>
    </source>
</evidence>
<dbReference type="Pfam" id="PF02140">
    <property type="entry name" value="SUEL_Lectin"/>
    <property type="match status" value="1"/>
</dbReference>
<evidence type="ECO:0000256" key="13">
    <source>
        <dbReference type="PROSITE-ProRule" id="PRU00446"/>
    </source>
</evidence>
<keyword evidence="11" id="KW-0807">Transducer</keyword>
<sequence length="1050" mass="115484">KETACDDYDMTLRCPGSDVINVQMASYGRRDDRTCASGPESMRDTHCDLPGVLAMVASRCNGKTECSFNVGRGIFEDPCPGTGKYINAVWECVPLIIFSAVISCPGALDRVSTRTQYVTTQMENAAWVRDPFQETQKIYLMGWAKYETPQLHEFSTTNNMVNNLALTFHHLPYRKDGAGFVVYDGSIYYNKERSRTVVRYDLGTGRSAAQTELPGANYHGTSPYAIQMASDIDMAVDESGLWAIYATEDNNGNIVLSRMEPYTLKILNSWKTSYDKLSALNAFIVCGVLYTVNYESLMIDYMYNTTSNLDKEINIPIPGLTRTTSSMEYNPKDEMLYLWDQGVAVSYKIDFVPITAAPPTTTTTNAPPPTISTTTRTTTTKTPTPGNNWFSLLISFISPVETTTTTTKPVARLCQGVKASGLMWPNTAYTQIAILPCPGVSAGQAIWICGGNRSHPRWTTDEPDLSQCTSHWIKDLIEEVGRLLTTSTNIVAGGTLAFVLSPLFILQLGVKSAGELSVKFVALLRQKQHELANFLDRAENEPLSTAATITDSTLKSASLLLDPVLTPTWKALGTVVQTKLALELASVVEEAAYFLTKDMATETRPTSVTASEEPITLPRSADSGKFDSNPRMQSSDNNVPSDNVVEWMTGHGDTVAVNNLALLEASNPGIADKLAVVFISSKNLGIYMEDKTSVGSPTQPVDSQVISVSMRTITTNSGSPVLSASSGHDVELKRPISMTLQHRNIGFQHHVCAYWDTSFSKWWRSGCRRTAGNHTHSTCECDHMTNFVVLSSNSPFLPMGADPFVYLNVVRAGLVTGAIFLVFVEVTLIVYSKKLDLNTIHKNLVASLLMSEVVFLCGINKVNAPTLCSVVAGLLHFGILSVFTWSALEAYHLLAVLNDVLTRNNRWKWYYVTGYGLPAAVVMVSAAVNHDGYGSTDACWLNTDGDFIWSFIGPCSILISFSVVFLFLVLYRLRIFNSNFTEAVKAKVTRACVLTCLLCLMWSFGVMWVSKVEAQLSACLFCVFCAFHGLGSFILYCLLPIDVRQVYGKC</sequence>
<dbReference type="InterPro" id="IPR003112">
    <property type="entry name" value="Olfac-like_dom"/>
</dbReference>
<dbReference type="InterPro" id="IPR036445">
    <property type="entry name" value="GPCR_2_extracell_dom_sf"/>
</dbReference>
<dbReference type="GO" id="GO:0030246">
    <property type="term" value="F:carbohydrate binding"/>
    <property type="evidence" value="ECO:0007669"/>
    <property type="project" value="InterPro"/>
</dbReference>